<accession>A0A6G0W061</accession>
<feature type="domain" description="RNase H type-1" evidence="1">
    <location>
        <begin position="1"/>
        <end position="60"/>
    </location>
</feature>
<dbReference type="OrthoDB" id="8197322at2759"/>
<keyword evidence="3" id="KW-1185">Reference proteome</keyword>
<dbReference type="EMBL" id="VUJU01010177">
    <property type="protein sequence ID" value="KAF0715487.1"/>
    <property type="molecule type" value="Genomic_DNA"/>
</dbReference>
<sequence length="76" mass="8579">LKALSITTNFFQPNSISQKIQIQISYLQTNSQTVTFIWIPSHIGIPGNELADTCAKQSISSSHSLILFSYRYIARF</sequence>
<dbReference type="GO" id="GO:0003676">
    <property type="term" value="F:nucleic acid binding"/>
    <property type="evidence" value="ECO:0007669"/>
    <property type="project" value="InterPro"/>
</dbReference>
<dbReference type="Gene3D" id="3.30.420.10">
    <property type="entry name" value="Ribonuclease H-like superfamily/Ribonuclease H"/>
    <property type="match status" value="1"/>
</dbReference>
<organism evidence="2 3">
    <name type="scientific">Aphis craccivora</name>
    <name type="common">Cowpea aphid</name>
    <dbReference type="NCBI Taxonomy" id="307492"/>
    <lineage>
        <taxon>Eukaryota</taxon>
        <taxon>Metazoa</taxon>
        <taxon>Ecdysozoa</taxon>
        <taxon>Arthropoda</taxon>
        <taxon>Hexapoda</taxon>
        <taxon>Insecta</taxon>
        <taxon>Pterygota</taxon>
        <taxon>Neoptera</taxon>
        <taxon>Paraneoptera</taxon>
        <taxon>Hemiptera</taxon>
        <taxon>Sternorrhyncha</taxon>
        <taxon>Aphidomorpha</taxon>
        <taxon>Aphidoidea</taxon>
        <taxon>Aphididae</taxon>
        <taxon>Aphidini</taxon>
        <taxon>Aphis</taxon>
        <taxon>Aphis</taxon>
    </lineage>
</organism>
<dbReference type="AlphaFoldDB" id="A0A6G0W061"/>
<feature type="non-terminal residue" evidence="2">
    <location>
        <position position="1"/>
    </location>
</feature>
<dbReference type="InterPro" id="IPR036397">
    <property type="entry name" value="RNaseH_sf"/>
</dbReference>
<reference evidence="2 3" key="1">
    <citation type="submission" date="2019-08" db="EMBL/GenBank/DDBJ databases">
        <title>Whole genome of Aphis craccivora.</title>
        <authorList>
            <person name="Voronova N.V."/>
            <person name="Shulinski R.S."/>
            <person name="Bandarenka Y.V."/>
            <person name="Zhorov D.G."/>
            <person name="Warner D."/>
        </authorList>
    </citation>
    <scope>NUCLEOTIDE SEQUENCE [LARGE SCALE GENOMIC DNA]</scope>
    <source>
        <strain evidence="2">180601</strain>
        <tissue evidence="2">Whole Body</tissue>
    </source>
</reference>
<dbReference type="GO" id="GO:0004523">
    <property type="term" value="F:RNA-DNA hybrid ribonuclease activity"/>
    <property type="evidence" value="ECO:0007669"/>
    <property type="project" value="InterPro"/>
</dbReference>
<dbReference type="InterPro" id="IPR002156">
    <property type="entry name" value="RNaseH_domain"/>
</dbReference>
<dbReference type="Pfam" id="PF00075">
    <property type="entry name" value="RNase_H"/>
    <property type="match status" value="1"/>
</dbReference>
<proteinExistence type="predicted"/>
<name>A0A6G0W061_APHCR</name>
<protein>
    <submittedName>
        <fullName evidence="2">RNase H domain-containing protein</fullName>
    </submittedName>
</protein>
<dbReference type="SUPFAM" id="SSF53098">
    <property type="entry name" value="Ribonuclease H-like"/>
    <property type="match status" value="1"/>
</dbReference>
<gene>
    <name evidence="2" type="ORF">FWK35_00036885</name>
</gene>
<evidence type="ECO:0000259" key="1">
    <source>
        <dbReference type="PROSITE" id="PS50879"/>
    </source>
</evidence>
<dbReference type="InterPro" id="IPR012337">
    <property type="entry name" value="RNaseH-like_sf"/>
</dbReference>
<evidence type="ECO:0000313" key="2">
    <source>
        <dbReference type="EMBL" id="KAF0715487.1"/>
    </source>
</evidence>
<evidence type="ECO:0000313" key="3">
    <source>
        <dbReference type="Proteomes" id="UP000478052"/>
    </source>
</evidence>
<dbReference type="PROSITE" id="PS50879">
    <property type="entry name" value="RNASE_H_1"/>
    <property type="match status" value="1"/>
</dbReference>
<dbReference type="Proteomes" id="UP000478052">
    <property type="component" value="Unassembled WGS sequence"/>
</dbReference>
<comment type="caution">
    <text evidence="2">The sequence shown here is derived from an EMBL/GenBank/DDBJ whole genome shotgun (WGS) entry which is preliminary data.</text>
</comment>